<feature type="compositionally biased region" description="Basic residues" evidence="7">
    <location>
        <begin position="195"/>
        <end position="204"/>
    </location>
</feature>
<feature type="compositionally biased region" description="Basic and acidic residues" evidence="7">
    <location>
        <begin position="122"/>
        <end position="134"/>
    </location>
</feature>
<dbReference type="OrthoDB" id="25414at2759"/>
<protein>
    <recommendedName>
        <fullName evidence="8">LIM zinc-binding domain-containing protein</fullName>
    </recommendedName>
</protein>
<dbReference type="SMART" id="SM00132">
    <property type="entry name" value="LIM"/>
    <property type="match status" value="1"/>
</dbReference>
<organism evidence="9 10">
    <name type="scientific">Dibothriocephalus latus</name>
    <name type="common">Fish tapeworm</name>
    <name type="synonym">Diphyllobothrium latum</name>
    <dbReference type="NCBI Taxonomy" id="60516"/>
    <lineage>
        <taxon>Eukaryota</taxon>
        <taxon>Metazoa</taxon>
        <taxon>Spiralia</taxon>
        <taxon>Lophotrochozoa</taxon>
        <taxon>Platyhelminthes</taxon>
        <taxon>Cestoda</taxon>
        <taxon>Eucestoda</taxon>
        <taxon>Diphyllobothriidea</taxon>
        <taxon>Diphyllobothriidae</taxon>
        <taxon>Dibothriocephalus</taxon>
    </lineage>
</organism>
<evidence type="ECO:0000256" key="1">
    <source>
        <dbReference type="ARBA" id="ARBA00009611"/>
    </source>
</evidence>
<evidence type="ECO:0000259" key="8">
    <source>
        <dbReference type="PROSITE" id="PS50023"/>
    </source>
</evidence>
<feature type="region of interest" description="Disordered" evidence="7">
    <location>
        <begin position="192"/>
        <end position="321"/>
    </location>
</feature>
<gene>
    <name evidence="9" type="ORF">DILT_LOCUS2638</name>
</gene>
<keyword evidence="4 6" id="KW-0862">Zinc</keyword>
<evidence type="ECO:0000256" key="5">
    <source>
        <dbReference type="ARBA" id="ARBA00023038"/>
    </source>
</evidence>
<feature type="compositionally biased region" description="Polar residues" evidence="7">
    <location>
        <begin position="298"/>
        <end position="314"/>
    </location>
</feature>
<evidence type="ECO:0000256" key="4">
    <source>
        <dbReference type="ARBA" id="ARBA00022833"/>
    </source>
</evidence>
<keyword evidence="10" id="KW-1185">Reference proteome</keyword>
<dbReference type="EMBL" id="UYRU01042394">
    <property type="protein sequence ID" value="VDK75095.1"/>
    <property type="molecule type" value="Genomic_DNA"/>
</dbReference>
<name>A0A3P6T3H6_DIBLA</name>
<keyword evidence="5 6" id="KW-0440">LIM domain</keyword>
<feature type="compositionally biased region" description="Polar residues" evidence="7">
    <location>
        <begin position="136"/>
        <end position="147"/>
    </location>
</feature>
<evidence type="ECO:0000313" key="9">
    <source>
        <dbReference type="EMBL" id="VDK75095.1"/>
    </source>
</evidence>
<feature type="compositionally biased region" description="Polar residues" evidence="7">
    <location>
        <begin position="205"/>
        <end position="229"/>
    </location>
</feature>
<evidence type="ECO:0000256" key="7">
    <source>
        <dbReference type="SAM" id="MobiDB-lite"/>
    </source>
</evidence>
<accession>A0A3P6T3H6</accession>
<dbReference type="PROSITE" id="PS00478">
    <property type="entry name" value="LIM_DOMAIN_1"/>
    <property type="match status" value="1"/>
</dbReference>
<dbReference type="Pfam" id="PF00412">
    <property type="entry name" value="LIM"/>
    <property type="match status" value="1"/>
</dbReference>
<proteinExistence type="inferred from homology"/>
<evidence type="ECO:0000256" key="2">
    <source>
        <dbReference type="ARBA" id="ARBA00022723"/>
    </source>
</evidence>
<evidence type="ECO:0000313" key="10">
    <source>
        <dbReference type="Proteomes" id="UP000281553"/>
    </source>
</evidence>
<dbReference type="GO" id="GO:0046872">
    <property type="term" value="F:metal ion binding"/>
    <property type="evidence" value="ECO:0007669"/>
    <property type="project" value="UniProtKB-KW"/>
</dbReference>
<feature type="compositionally biased region" description="Low complexity" evidence="7">
    <location>
        <begin position="245"/>
        <end position="260"/>
    </location>
</feature>
<dbReference type="InterPro" id="IPR001781">
    <property type="entry name" value="Znf_LIM"/>
</dbReference>
<dbReference type="Gene3D" id="2.10.110.10">
    <property type="entry name" value="Cysteine Rich Protein"/>
    <property type="match status" value="1"/>
</dbReference>
<feature type="region of interest" description="Disordered" evidence="7">
    <location>
        <begin position="122"/>
        <end position="172"/>
    </location>
</feature>
<dbReference type="PANTHER" id="PTHR24212">
    <property type="entry name" value="ZYXIN/TRIP6"/>
    <property type="match status" value="1"/>
</dbReference>
<evidence type="ECO:0000256" key="3">
    <source>
        <dbReference type="ARBA" id="ARBA00022737"/>
    </source>
</evidence>
<keyword evidence="3" id="KW-0677">Repeat</keyword>
<dbReference type="PANTHER" id="PTHR24212:SF8">
    <property type="entry name" value="LIM ZINC FINGER DOMAIN CONTAINING PROTEIN"/>
    <property type="match status" value="1"/>
</dbReference>
<sequence length="407" mass="45987">MDCLHPRYMETSRSLKSRRGSRRRFYAPSMDRFPSARILKSNFKLAQEMPFWRLNSSKFRRMMSAPEPKEMADERLRLDLLHNLPFSQYAWKNVRYFFTQPDPAKLARKCLKHERKMQKLQEKLNRKALTDETKPPGTSVTEKQSTTPSPPELVIPPKHASSEGVSRPPPAIKVKYNDDVYREGGLEVLDDHLLPKHKIKHRKSSSAQKPNNVSPRRTNDSQLTASKTSQEGDKTLCDVSSLTISNQASPSSRNSGSSRRNSPKKMLQMTNQQSIPSSNNEPKASPTELEVGIARPVQESSGDAGQSSPATTEGTKAPVKKLKQSGIVSERANALNRQIRPISSCRSCERQAYTAESIEALGQIFHSSCFKCARCSALLQRGSWNHANNKFYCNPCHRRVSLQTLRH</sequence>
<feature type="compositionally biased region" description="Polar residues" evidence="7">
    <location>
        <begin position="268"/>
        <end position="282"/>
    </location>
</feature>
<feature type="domain" description="LIM zinc-binding" evidence="8">
    <location>
        <begin position="343"/>
        <end position="403"/>
    </location>
</feature>
<dbReference type="AlphaFoldDB" id="A0A3P6T3H6"/>
<dbReference type="Proteomes" id="UP000281553">
    <property type="component" value="Unassembled WGS sequence"/>
</dbReference>
<comment type="similarity">
    <text evidence="1">Belongs to the zyxin/ajuba family.</text>
</comment>
<evidence type="ECO:0000256" key="6">
    <source>
        <dbReference type="PROSITE-ProRule" id="PRU00125"/>
    </source>
</evidence>
<keyword evidence="2 6" id="KW-0479">Metal-binding</keyword>
<reference evidence="9 10" key="1">
    <citation type="submission" date="2018-11" db="EMBL/GenBank/DDBJ databases">
        <authorList>
            <consortium name="Pathogen Informatics"/>
        </authorList>
    </citation>
    <scope>NUCLEOTIDE SEQUENCE [LARGE SCALE GENOMIC DNA]</scope>
</reference>
<dbReference type="PROSITE" id="PS50023">
    <property type="entry name" value="LIM_DOMAIN_2"/>
    <property type="match status" value="1"/>
</dbReference>